<dbReference type="Gene3D" id="2.60.120.10">
    <property type="entry name" value="Jelly Rolls"/>
    <property type="match status" value="1"/>
</dbReference>
<dbReference type="SUPFAM" id="SSF51182">
    <property type="entry name" value="RmlC-like cupins"/>
    <property type="match status" value="1"/>
</dbReference>
<dbReference type="PANTHER" id="PTHR36156">
    <property type="entry name" value="SLR2101 PROTEIN"/>
    <property type="match status" value="1"/>
</dbReference>
<dbReference type="Proteomes" id="UP001385951">
    <property type="component" value="Unassembled WGS sequence"/>
</dbReference>
<dbReference type="Gene3D" id="2.20.70.150">
    <property type="match status" value="1"/>
</dbReference>
<dbReference type="Pfam" id="PF07883">
    <property type="entry name" value="Cupin_2"/>
    <property type="match status" value="1"/>
</dbReference>
<dbReference type="InterPro" id="IPR014710">
    <property type="entry name" value="RmlC-like_jellyroll"/>
</dbReference>
<feature type="domain" description="Cupin type-2" evidence="1">
    <location>
        <begin position="92"/>
        <end position="151"/>
    </location>
</feature>
<dbReference type="InterPro" id="IPR047142">
    <property type="entry name" value="OryJ/VirC-like"/>
</dbReference>
<dbReference type="InterPro" id="IPR011051">
    <property type="entry name" value="RmlC_Cupin_sf"/>
</dbReference>
<proteinExistence type="predicted"/>
<evidence type="ECO:0000313" key="2">
    <source>
        <dbReference type="EMBL" id="KAK7692020.1"/>
    </source>
</evidence>
<dbReference type="EMBL" id="JASBNA010000005">
    <property type="protein sequence ID" value="KAK7692020.1"/>
    <property type="molecule type" value="Genomic_DNA"/>
</dbReference>
<sequence length="188" mass="20802">MADRPAPPIPFLPDVRRVITGHDSEGKAIVIKDEVVEPTFWSPQGVNAVHEFYRTEETPAVIDSEVTGEWVDHIASKRALVSPNGSTFRSIDLAPGEVVPMHRTGSIDYAIVVKGSVVLVLDDGERRVLKEGDVVVQRGTNHSWINETDDWSRTYFVVIDAQPIKVKGEELLVVNIDPQNPLKVDSAK</sequence>
<name>A0AAW0GRZ3_9APHY</name>
<gene>
    <name evidence="2" type="ORF">QCA50_005425</name>
</gene>
<accession>A0AAW0GRZ3</accession>
<organism evidence="2 3">
    <name type="scientific">Cerrena zonata</name>
    <dbReference type="NCBI Taxonomy" id="2478898"/>
    <lineage>
        <taxon>Eukaryota</taxon>
        <taxon>Fungi</taxon>
        <taxon>Dikarya</taxon>
        <taxon>Basidiomycota</taxon>
        <taxon>Agaricomycotina</taxon>
        <taxon>Agaricomycetes</taxon>
        <taxon>Polyporales</taxon>
        <taxon>Cerrenaceae</taxon>
        <taxon>Cerrena</taxon>
    </lineage>
</organism>
<dbReference type="AlphaFoldDB" id="A0AAW0GRZ3"/>
<evidence type="ECO:0000313" key="3">
    <source>
        <dbReference type="Proteomes" id="UP001385951"/>
    </source>
</evidence>
<dbReference type="PANTHER" id="PTHR36156:SF2">
    <property type="entry name" value="CUPIN TYPE-2 DOMAIN-CONTAINING PROTEIN"/>
    <property type="match status" value="1"/>
</dbReference>
<dbReference type="InterPro" id="IPR013096">
    <property type="entry name" value="Cupin_2"/>
</dbReference>
<comment type="caution">
    <text evidence="2">The sequence shown here is derived from an EMBL/GenBank/DDBJ whole genome shotgun (WGS) entry which is preliminary data.</text>
</comment>
<protein>
    <recommendedName>
        <fullName evidence="1">Cupin type-2 domain-containing protein</fullName>
    </recommendedName>
</protein>
<evidence type="ECO:0000259" key="1">
    <source>
        <dbReference type="Pfam" id="PF07883"/>
    </source>
</evidence>
<keyword evidence="3" id="KW-1185">Reference proteome</keyword>
<reference evidence="2 3" key="1">
    <citation type="submission" date="2022-09" db="EMBL/GenBank/DDBJ databases">
        <authorList>
            <person name="Palmer J.M."/>
        </authorList>
    </citation>
    <scope>NUCLEOTIDE SEQUENCE [LARGE SCALE GENOMIC DNA]</scope>
    <source>
        <strain evidence="2 3">DSM 7382</strain>
    </source>
</reference>
<dbReference type="CDD" id="cd02231">
    <property type="entry name" value="cupin_BLL6423-like"/>
    <property type="match status" value="1"/>
</dbReference>